<feature type="domain" description="Solute-binding protein family 5" evidence="3">
    <location>
        <begin position="113"/>
        <end position="481"/>
    </location>
</feature>
<dbReference type="Pfam" id="PF00496">
    <property type="entry name" value="SBP_bac_5"/>
    <property type="match status" value="1"/>
</dbReference>
<dbReference type="OrthoDB" id="5240629at2"/>
<dbReference type="InterPro" id="IPR039424">
    <property type="entry name" value="SBP_5"/>
</dbReference>
<dbReference type="AlphaFoldDB" id="A0A285IQD9"/>
<dbReference type="GO" id="GO:1904680">
    <property type="term" value="F:peptide transmembrane transporter activity"/>
    <property type="evidence" value="ECO:0007669"/>
    <property type="project" value="TreeGrafter"/>
</dbReference>
<dbReference type="GO" id="GO:0015833">
    <property type="term" value="P:peptide transport"/>
    <property type="evidence" value="ECO:0007669"/>
    <property type="project" value="TreeGrafter"/>
</dbReference>
<dbReference type="Gene3D" id="3.40.190.10">
    <property type="entry name" value="Periplasmic binding protein-like II"/>
    <property type="match status" value="1"/>
</dbReference>
<feature type="signal peptide" evidence="2">
    <location>
        <begin position="1"/>
        <end position="28"/>
    </location>
</feature>
<dbReference type="InterPro" id="IPR000914">
    <property type="entry name" value="SBP_5_dom"/>
</dbReference>
<keyword evidence="5" id="KW-1185">Reference proteome</keyword>
<feature type="chain" id="PRO_5039083286" evidence="2">
    <location>
        <begin position="29"/>
        <end position="581"/>
    </location>
</feature>
<accession>A0A285IQD9</accession>
<dbReference type="GO" id="GO:0043190">
    <property type="term" value="C:ATP-binding cassette (ABC) transporter complex"/>
    <property type="evidence" value="ECO:0007669"/>
    <property type="project" value="InterPro"/>
</dbReference>
<dbReference type="PANTHER" id="PTHR30290:SF83">
    <property type="entry name" value="ABC TRANSPORTER SUBSTRATE-BINDING PROTEIN"/>
    <property type="match status" value="1"/>
</dbReference>
<reference evidence="4 5" key="1">
    <citation type="submission" date="2017-09" db="EMBL/GenBank/DDBJ databases">
        <authorList>
            <person name="Ehlers B."/>
            <person name="Leendertz F.H."/>
        </authorList>
    </citation>
    <scope>NUCLEOTIDE SEQUENCE [LARGE SCALE GENOMIC DNA]</scope>
    <source>
        <strain evidence="4 5">CGMCC 4.6857</strain>
    </source>
</reference>
<evidence type="ECO:0000256" key="2">
    <source>
        <dbReference type="SAM" id="SignalP"/>
    </source>
</evidence>
<evidence type="ECO:0000259" key="3">
    <source>
        <dbReference type="Pfam" id="PF00496"/>
    </source>
</evidence>
<evidence type="ECO:0000313" key="5">
    <source>
        <dbReference type="Proteomes" id="UP000219612"/>
    </source>
</evidence>
<dbReference type="PIRSF" id="PIRSF002741">
    <property type="entry name" value="MppA"/>
    <property type="match status" value="1"/>
</dbReference>
<gene>
    <name evidence="4" type="ORF">SAMN05421748_110267</name>
</gene>
<protein>
    <submittedName>
        <fullName evidence="4">Peptide/nickel transport system substrate-binding protein</fullName>
    </submittedName>
</protein>
<dbReference type="Proteomes" id="UP000219612">
    <property type="component" value="Unassembled WGS sequence"/>
</dbReference>
<dbReference type="InterPro" id="IPR030678">
    <property type="entry name" value="Peptide/Ni-bd"/>
</dbReference>
<dbReference type="GO" id="GO:0042597">
    <property type="term" value="C:periplasmic space"/>
    <property type="evidence" value="ECO:0007669"/>
    <property type="project" value="UniProtKB-ARBA"/>
</dbReference>
<dbReference type="PANTHER" id="PTHR30290">
    <property type="entry name" value="PERIPLASMIC BINDING COMPONENT OF ABC TRANSPORTER"/>
    <property type="match status" value="1"/>
</dbReference>
<dbReference type="PROSITE" id="PS51257">
    <property type="entry name" value="PROKAR_LIPOPROTEIN"/>
    <property type="match status" value="1"/>
</dbReference>
<name>A0A285IQD9_9ACTN</name>
<organism evidence="4 5">
    <name type="scientific">Paractinoplanes atraurantiacus</name>
    <dbReference type="NCBI Taxonomy" id="1036182"/>
    <lineage>
        <taxon>Bacteria</taxon>
        <taxon>Bacillati</taxon>
        <taxon>Actinomycetota</taxon>
        <taxon>Actinomycetes</taxon>
        <taxon>Micromonosporales</taxon>
        <taxon>Micromonosporaceae</taxon>
        <taxon>Paractinoplanes</taxon>
    </lineage>
</organism>
<dbReference type="EMBL" id="OBDY01000010">
    <property type="protein sequence ID" value="SNY50240.1"/>
    <property type="molecule type" value="Genomic_DNA"/>
</dbReference>
<proteinExistence type="predicted"/>
<evidence type="ECO:0000256" key="1">
    <source>
        <dbReference type="SAM" id="MobiDB-lite"/>
    </source>
</evidence>
<feature type="region of interest" description="Disordered" evidence="1">
    <location>
        <begin position="22"/>
        <end position="41"/>
    </location>
</feature>
<sequence length="581" mass="63223">MARRFNVAVAATAALALGIAGCSSPSSNNDSSNGGSSDAGKITQQANALDPSAKGPAKEIEGARKGGVLNIQAQTTPNTFDPTDIYYVDSNEIGKLLFRTPTQFDIRDGKPTLVPDLTDLGTPSADKLTWTFKMQQGIKYEDGTDVKVEDLAYAIKRSFAHDIYVNGPTYQLSYFKDGDKYKGPYKDGDTYSGVETQGTDTLIIHLKTPFQDLPFYMTFPMFTPIPKAKDTKQDYKNKPLATGPYKFKSYAAGTSLVLEKNTNWDANTDPARHQYLDGYDFKWGVDAVKSQTAILNSNGQDANAINYDVLDATLIPQLASKKSQLVQGESPCTIVWQLDSRKIPLEVRKAIAKAYPNDQIWKAAGYNDYVAEPASTVMPPSVPGYEKYTPVADLTGTGPGDPAAAKAMLEAAGKANFEVSWYYDNQKPQTQQISQIRADALTKAGFKVKPIGVATADLRTKKGDYDAPVNMGQSPAGWCSDWPAGGSWFPVLFRSQSIDEGQSWGMLSDPALDKEINDVANLPADQSTPKWAALDKKVMEQYIAIPTYYDKLAVVQGTNVGTTLGDPTMGMPLFGSMYLKS</sequence>
<feature type="compositionally biased region" description="Low complexity" evidence="1">
    <location>
        <begin position="22"/>
        <end position="38"/>
    </location>
</feature>
<dbReference type="Gene3D" id="3.10.105.10">
    <property type="entry name" value="Dipeptide-binding Protein, Domain 3"/>
    <property type="match status" value="1"/>
</dbReference>
<dbReference type="RefSeq" id="WP_097322334.1">
    <property type="nucleotide sequence ID" value="NZ_OBDY01000010.1"/>
</dbReference>
<evidence type="ECO:0000313" key="4">
    <source>
        <dbReference type="EMBL" id="SNY50240.1"/>
    </source>
</evidence>
<dbReference type="SUPFAM" id="SSF53850">
    <property type="entry name" value="Periplasmic binding protein-like II"/>
    <property type="match status" value="1"/>
</dbReference>
<keyword evidence="2" id="KW-0732">Signal</keyword>